<name>A0A5C3QEI5_9AGAR</name>
<evidence type="ECO:0000259" key="1">
    <source>
        <dbReference type="Pfam" id="PF17667"/>
    </source>
</evidence>
<feature type="domain" description="Fungal-type protein kinase" evidence="1">
    <location>
        <begin position="133"/>
        <end position="248"/>
    </location>
</feature>
<evidence type="ECO:0000313" key="3">
    <source>
        <dbReference type="Proteomes" id="UP000305067"/>
    </source>
</evidence>
<dbReference type="Gene3D" id="1.10.510.10">
    <property type="entry name" value="Transferase(Phosphotransferase) domain 1"/>
    <property type="match status" value="1"/>
</dbReference>
<accession>A0A5C3QEI5</accession>
<keyword evidence="3" id="KW-1185">Reference proteome</keyword>
<reference evidence="2 3" key="1">
    <citation type="journal article" date="2019" name="Nat. Ecol. Evol.">
        <title>Megaphylogeny resolves global patterns of mushroom evolution.</title>
        <authorList>
            <person name="Varga T."/>
            <person name="Krizsan K."/>
            <person name="Foldi C."/>
            <person name="Dima B."/>
            <person name="Sanchez-Garcia M."/>
            <person name="Sanchez-Ramirez S."/>
            <person name="Szollosi G.J."/>
            <person name="Szarkandi J.G."/>
            <person name="Papp V."/>
            <person name="Albert L."/>
            <person name="Andreopoulos W."/>
            <person name="Angelini C."/>
            <person name="Antonin V."/>
            <person name="Barry K.W."/>
            <person name="Bougher N.L."/>
            <person name="Buchanan P."/>
            <person name="Buyck B."/>
            <person name="Bense V."/>
            <person name="Catcheside P."/>
            <person name="Chovatia M."/>
            <person name="Cooper J."/>
            <person name="Damon W."/>
            <person name="Desjardin D."/>
            <person name="Finy P."/>
            <person name="Geml J."/>
            <person name="Haridas S."/>
            <person name="Hughes K."/>
            <person name="Justo A."/>
            <person name="Karasinski D."/>
            <person name="Kautmanova I."/>
            <person name="Kiss B."/>
            <person name="Kocsube S."/>
            <person name="Kotiranta H."/>
            <person name="LaButti K.M."/>
            <person name="Lechner B.E."/>
            <person name="Liimatainen K."/>
            <person name="Lipzen A."/>
            <person name="Lukacs Z."/>
            <person name="Mihaltcheva S."/>
            <person name="Morgado L.N."/>
            <person name="Niskanen T."/>
            <person name="Noordeloos M.E."/>
            <person name="Ohm R.A."/>
            <person name="Ortiz-Santana B."/>
            <person name="Ovrebo C."/>
            <person name="Racz N."/>
            <person name="Riley R."/>
            <person name="Savchenko A."/>
            <person name="Shiryaev A."/>
            <person name="Soop K."/>
            <person name="Spirin V."/>
            <person name="Szebenyi C."/>
            <person name="Tomsovsky M."/>
            <person name="Tulloss R.E."/>
            <person name="Uehling J."/>
            <person name="Grigoriev I.V."/>
            <person name="Vagvolgyi C."/>
            <person name="Papp T."/>
            <person name="Martin F.M."/>
            <person name="Miettinen O."/>
            <person name="Hibbett D.S."/>
            <person name="Nagy L.G."/>
        </authorList>
    </citation>
    <scope>NUCLEOTIDE SEQUENCE [LARGE SCALE GENOMIC DNA]</scope>
    <source>
        <strain evidence="2 3">CBS 309.79</strain>
    </source>
</reference>
<dbReference type="Pfam" id="PF17667">
    <property type="entry name" value="Pkinase_fungal"/>
    <property type="match status" value="1"/>
</dbReference>
<dbReference type="OrthoDB" id="3271139at2759"/>
<protein>
    <recommendedName>
        <fullName evidence="1">Fungal-type protein kinase domain-containing protein</fullName>
    </recommendedName>
</protein>
<dbReference type="InterPro" id="IPR040976">
    <property type="entry name" value="Pkinase_fungal"/>
</dbReference>
<dbReference type="Proteomes" id="UP000305067">
    <property type="component" value="Unassembled WGS sequence"/>
</dbReference>
<dbReference type="EMBL" id="ML178839">
    <property type="protein sequence ID" value="TFK98558.1"/>
    <property type="molecule type" value="Genomic_DNA"/>
</dbReference>
<dbReference type="AlphaFoldDB" id="A0A5C3QEI5"/>
<evidence type="ECO:0000313" key="2">
    <source>
        <dbReference type="EMBL" id="TFK98558.1"/>
    </source>
</evidence>
<organism evidence="2 3">
    <name type="scientific">Pterulicium gracile</name>
    <dbReference type="NCBI Taxonomy" id="1884261"/>
    <lineage>
        <taxon>Eukaryota</taxon>
        <taxon>Fungi</taxon>
        <taxon>Dikarya</taxon>
        <taxon>Basidiomycota</taxon>
        <taxon>Agaricomycotina</taxon>
        <taxon>Agaricomycetes</taxon>
        <taxon>Agaricomycetidae</taxon>
        <taxon>Agaricales</taxon>
        <taxon>Pleurotineae</taxon>
        <taxon>Pterulaceae</taxon>
        <taxon>Pterulicium</taxon>
    </lineage>
</organism>
<proteinExistence type="predicted"/>
<gene>
    <name evidence="2" type="ORF">BDV98DRAFT_207642</name>
</gene>
<sequence length="436" mass="49856">MKECYANVDVRTERERWCNIKARVHAEALRVDLAAHWEHANRTEPYVPLVDSFQRHFIQFEGHQTLDPAPYVPQASLLPEEVLASEILNVLGRELVNKEAKSGANPLSPYKAHNLTLSAPRRKQRTLWKDTNHVKPMDDLESIEDMHTVLIDTTHALEVLYECQLLHRDVSWGNLYYDSHTKTGRIGVFEFIKEFGVSEGEYVPTGTPLFWSPEVQWGNYYMTNQRKFIFSHRYLHDGESLYWLLIYMLCSFAPKFVNEVMDVDSNERVALFDCYLPSTCSERYDALALAGADPRSLSTSIPTDTCIPIALSKFGKTLGAWIIGQYRNQLHPSISIRSNPGAVEPKVTEASLLKAIARPIAGVPRERRPLVDCGFVQNDFKHIFPGLRQQFTELKGLLRYDWITKMARTRARLRARLSDVTDPLENVASEYPSDAA</sequence>
<dbReference type="InterPro" id="IPR011009">
    <property type="entry name" value="Kinase-like_dom_sf"/>
</dbReference>
<dbReference type="SUPFAM" id="SSF56112">
    <property type="entry name" value="Protein kinase-like (PK-like)"/>
    <property type="match status" value="1"/>
</dbReference>